<proteinExistence type="inferred from homology"/>
<dbReference type="InterPro" id="IPR023795">
    <property type="entry name" value="Serpin_CS"/>
</dbReference>
<dbReference type="PANTHER" id="PTHR11461">
    <property type="entry name" value="SERINE PROTEASE INHIBITOR, SERPIN"/>
    <property type="match status" value="1"/>
</dbReference>
<evidence type="ECO:0000259" key="2">
    <source>
        <dbReference type="Pfam" id="PF00079"/>
    </source>
</evidence>
<dbReference type="SUPFAM" id="SSF56574">
    <property type="entry name" value="Serpins"/>
    <property type="match status" value="1"/>
</dbReference>
<evidence type="ECO:0000313" key="4">
    <source>
        <dbReference type="Proteomes" id="UP000031668"/>
    </source>
</evidence>
<keyword evidence="4" id="KW-1185">Reference proteome</keyword>
<feature type="domain" description="Serpin" evidence="2">
    <location>
        <begin position="1"/>
        <end position="174"/>
    </location>
</feature>
<dbReference type="Pfam" id="PF00079">
    <property type="entry name" value="Serpin"/>
    <property type="match status" value="1"/>
</dbReference>
<comment type="caution">
    <text evidence="3">The sequence shown here is derived from an EMBL/GenBank/DDBJ whole genome shotgun (WGS) entry which is preliminary data.</text>
</comment>
<dbReference type="Gene3D" id="3.30.497.10">
    <property type="entry name" value="Antithrombin, subunit I, domain 2"/>
    <property type="match status" value="1"/>
</dbReference>
<dbReference type="InterPro" id="IPR023796">
    <property type="entry name" value="Serpin_dom"/>
</dbReference>
<dbReference type="PANTHER" id="PTHR11461:SF211">
    <property type="entry name" value="GH10112P-RELATED"/>
    <property type="match status" value="1"/>
</dbReference>
<dbReference type="InterPro" id="IPR042178">
    <property type="entry name" value="Serpin_sf_1"/>
</dbReference>
<comment type="similarity">
    <text evidence="1">Belongs to the serpin family.</text>
</comment>
<sequence length="177" mass="20423">MMHQSSNNLLYVHESGLFKILFKAFDIPDLYAAIVLPNYDETLEYFLPFLNFDKFKDFFETSNIEMIDLLLPKFQISFQQDFVKALKSLGVSDIFNNDSSDFGRMNKRSVNIGNIIQVTHLSVNEMGVNTNSEIESFKGSDEISNQFHVDHPFLFLIYSNEDKIVHFGAMVNDPMLN</sequence>
<dbReference type="PROSITE" id="PS00284">
    <property type="entry name" value="SERPIN"/>
    <property type="match status" value="1"/>
</dbReference>
<accession>A0A0C2NBF2</accession>
<dbReference type="AlphaFoldDB" id="A0A0C2NBF2"/>
<dbReference type="GO" id="GO:0004867">
    <property type="term" value="F:serine-type endopeptidase inhibitor activity"/>
    <property type="evidence" value="ECO:0007669"/>
    <property type="project" value="InterPro"/>
</dbReference>
<gene>
    <name evidence="3" type="ORF">RF11_09897</name>
</gene>
<dbReference type="InterPro" id="IPR042185">
    <property type="entry name" value="Serpin_sf_2"/>
</dbReference>
<name>A0A0C2NBF2_THEKT</name>
<evidence type="ECO:0000256" key="1">
    <source>
        <dbReference type="ARBA" id="ARBA00009500"/>
    </source>
</evidence>
<dbReference type="Gene3D" id="2.30.39.10">
    <property type="entry name" value="Alpha-1-antitrypsin, domain 1"/>
    <property type="match status" value="1"/>
</dbReference>
<dbReference type="Proteomes" id="UP000031668">
    <property type="component" value="Unassembled WGS sequence"/>
</dbReference>
<organism evidence="3 4">
    <name type="scientific">Thelohanellus kitauei</name>
    <name type="common">Myxosporean</name>
    <dbReference type="NCBI Taxonomy" id="669202"/>
    <lineage>
        <taxon>Eukaryota</taxon>
        <taxon>Metazoa</taxon>
        <taxon>Cnidaria</taxon>
        <taxon>Myxozoa</taxon>
        <taxon>Myxosporea</taxon>
        <taxon>Bivalvulida</taxon>
        <taxon>Platysporina</taxon>
        <taxon>Myxobolidae</taxon>
        <taxon>Thelohanellus</taxon>
    </lineage>
</organism>
<protein>
    <submittedName>
        <fullName evidence="3">Ovalbumin</fullName>
    </submittedName>
</protein>
<dbReference type="OMA" id="HEFLYID"/>
<dbReference type="InterPro" id="IPR036186">
    <property type="entry name" value="Serpin_sf"/>
</dbReference>
<evidence type="ECO:0000313" key="3">
    <source>
        <dbReference type="EMBL" id="KII73645.1"/>
    </source>
</evidence>
<dbReference type="GO" id="GO:0005615">
    <property type="term" value="C:extracellular space"/>
    <property type="evidence" value="ECO:0007669"/>
    <property type="project" value="InterPro"/>
</dbReference>
<dbReference type="InterPro" id="IPR000215">
    <property type="entry name" value="Serpin_fam"/>
</dbReference>
<reference evidence="3 4" key="1">
    <citation type="journal article" date="2014" name="Genome Biol. Evol.">
        <title>The genome of the myxosporean Thelohanellus kitauei shows adaptations to nutrient acquisition within its fish host.</title>
        <authorList>
            <person name="Yang Y."/>
            <person name="Xiong J."/>
            <person name="Zhou Z."/>
            <person name="Huo F."/>
            <person name="Miao W."/>
            <person name="Ran C."/>
            <person name="Liu Y."/>
            <person name="Zhang J."/>
            <person name="Feng J."/>
            <person name="Wang M."/>
            <person name="Wang M."/>
            <person name="Wang L."/>
            <person name="Yao B."/>
        </authorList>
    </citation>
    <scope>NUCLEOTIDE SEQUENCE [LARGE SCALE GENOMIC DNA]</scope>
    <source>
        <strain evidence="3">Wuqing</strain>
    </source>
</reference>
<dbReference type="OrthoDB" id="671595at2759"/>
<dbReference type="EMBL" id="JWZT01000737">
    <property type="protein sequence ID" value="KII73645.1"/>
    <property type="molecule type" value="Genomic_DNA"/>
</dbReference>
<dbReference type="SMR" id="A0A0C2NBF2"/>